<organism evidence="8 9">
    <name type="scientific">Anaerobium acetethylicum</name>
    <dbReference type="NCBI Taxonomy" id="1619234"/>
    <lineage>
        <taxon>Bacteria</taxon>
        <taxon>Bacillati</taxon>
        <taxon>Bacillota</taxon>
        <taxon>Clostridia</taxon>
        <taxon>Lachnospirales</taxon>
        <taxon>Lachnospiraceae</taxon>
        <taxon>Anaerobium</taxon>
    </lineage>
</organism>
<evidence type="ECO:0000259" key="7">
    <source>
        <dbReference type="Pfam" id="PF18565"/>
    </source>
</evidence>
<dbReference type="Gene3D" id="3.20.20.80">
    <property type="entry name" value="Glycosidases"/>
    <property type="match status" value="1"/>
</dbReference>
<dbReference type="Pfam" id="PF02836">
    <property type="entry name" value="Glyco_hydro_2_C"/>
    <property type="match status" value="1"/>
</dbReference>
<gene>
    <name evidence="8" type="ORF">SAMN05421730_100198</name>
</gene>
<dbReference type="Pfam" id="PF18565">
    <property type="entry name" value="Glyco_hydro2_C5"/>
    <property type="match status" value="1"/>
</dbReference>
<dbReference type="GO" id="GO:0005975">
    <property type="term" value="P:carbohydrate metabolic process"/>
    <property type="evidence" value="ECO:0007669"/>
    <property type="project" value="InterPro"/>
</dbReference>
<dbReference type="PANTHER" id="PTHR42732:SF1">
    <property type="entry name" value="BETA-MANNOSIDASE"/>
    <property type="match status" value="1"/>
</dbReference>
<dbReference type="SUPFAM" id="SSF49303">
    <property type="entry name" value="beta-Galactosidase/glucuronidase domain"/>
    <property type="match status" value="1"/>
</dbReference>
<dbReference type="Gene3D" id="2.60.120.260">
    <property type="entry name" value="Galactose-binding domain-like"/>
    <property type="match status" value="1"/>
</dbReference>
<dbReference type="InterPro" id="IPR006103">
    <property type="entry name" value="Glyco_hydro_2_cat"/>
</dbReference>
<accession>A0A1D3TNG7</accession>
<evidence type="ECO:0000256" key="3">
    <source>
        <dbReference type="ARBA" id="ARBA00023295"/>
    </source>
</evidence>
<keyword evidence="3" id="KW-0326">Glycosidase</keyword>
<dbReference type="SUPFAM" id="SSF49785">
    <property type="entry name" value="Galactose-binding domain-like"/>
    <property type="match status" value="1"/>
</dbReference>
<dbReference type="InterPro" id="IPR006102">
    <property type="entry name" value="Ig-like_GH2"/>
</dbReference>
<reference evidence="8 9" key="1">
    <citation type="submission" date="2016-09" db="EMBL/GenBank/DDBJ databases">
        <authorList>
            <person name="Capua I."/>
            <person name="De Benedictis P."/>
            <person name="Joannis T."/>
            <person name="Lombin L.H."/>
            <person name="Cattoli G."/>
        </authorList>
    </citation>
    <scope>NUCLEOTIDE SEQUENCE [LARGE SCALE GENOMIC DNA]</scope>
    <source>
        <strain evidence="8 9">GluBS11</strain>
    </source>
</reference>
<name>A0A1D3TNG7_9FIRM</name>
<comment type="similarity">
    <text evidence="1">Belongs to the glycosyl hydrolase 2 family.</text>
</comment>
<dbReference type="InterPro" id="IPR032311">
    <property type="entry name" value="DUF4982"/>
</dbReference>
<feature type="domain" description="Glycoside hydrolase family 2 immunoglobulin-like beta-sandwich" evidence="4">
    <location>
        <begin position="165"/>
        <end position="238"/>
    </location>
</feature>
<evidence type="ECO:0000259" key="6">
    <source>
        <dbReference type="Pfam" id="PF16355"/>
    </source>
</evidence>
<evidence type="ECO:0000259" key="5">
    <source>
        <dbReference type="Pfam" id="PF02836"/>
    </source>
</evidence>
<feature type="domain" description="Glycoside hydrolase family 2" evidence="7">
    <location>
        <begin position="687"/>
        <end position="782"/>
    </location>
</feature>
<dbReference type="AlphaFoldDB" id="A0A1D3TNG7"/>
<evidence type="ECO:0000313" key="9">
    <source>
        <dbReference type="Proteomes" id="UP000199315"/>
    </source>
</evidence>
<protein>
    <submittedName>
        <fullName evidence="8">Glycosyl hydrolases family 2</fullName>
    </submittedName>
</protein>
<keyword evidence="9" id="KW-1185">Reference proteome</keyword>
<dbReference type="SUPFAM" id="SSF51445">
    <property type="entry name" value="(Trans)glycosidases"/>
    <property type="match status" value="1"/>
</dbReference>
<dbReference type="Pfam" id="PF16355">
    <property type="entry name" value="DUF4982"/>
    <property type="match status" value="1"/>
</dbReference>
<dbReference type="InterPro" id="IPR013783">
    <property type="entry name" value="Ig-like_fold"/>
</dbReference>
<dbReference type="InterPro" id="IPR017853">
    <property type="entry name" value="GH"/>
</dbReference>
<dbReference type="EMBL" id="FMKA01000001">
    <property type="protein sequence ID" value="SCP94853.1"/>
    <property type="molecule type" value="Genomic_DNA"/>
</dbReference>
<feature type="domain" description="Glycoside hydrolase family 2 catalytic" evidence="5">
    <location>
        <begin position="244"/>
        <end position="395"/>
    </location>
</feature>
<evidence type="ECO:0000256" key="2">
    <source>
        <dbReference type="ARBA" id="ARBA00022801"/>
    </source>
</evidence>
<dbReference type="OrthoDB" id="9762066at2"/>
<dbReference type="InterPro" id="IPR040605">
    <property type="entry name" value="Glyco_hydro2_dom5"/>
</dbReference>
<dbReference type="STRING" id="1619234.SAMN05421730_100198"/>
<keyword evidence="2 8" id="KW-0378">Hydrolase</keyword>
<evidence type="ECO:0000259" key="4">
    <source>
        <dbReference type="Pfam" id="PF00703"/>
    </source>
</evidence>
<dbReference type="InterPro" id="IPR006101">
    <property type="entry name" value="Glyco_hydro_2"/>
</dbReference>
<dbReference type="Proteomes" id="UP000199315">
    <property type="component" value="Unassembled WGS sequence"/>
</dbReference>
<dbReference type="InterPro" id="IPR036156">
    <property type="entry name" value="Beta-gal/glucu_dom_sf"/>
</dbReference>
<evidence type="ECO:0000313" key="8">
    <source>
        <dbReference type="EMBL" id="SCP94853.1"/>
    </source>
</evidence>
<dbReference type="RefSeq" id="WP_091228591.1">
    <property type="nucleotide sequence ID" value="NZ_FMKA01000001.1"/>
</dbReference>
<evidence type="ECO:0000256" key="1">
    <source>
        <dbReference type="ARBA" id="ARBA00007401"/>
    </source>
</evidence>
<dbReference type="InterPro" id="IPR008979">
    <property type="entry name" value="Galactose-bd-like_sf"/>
</dbReference>
<dbReference type="PRINTS" id="PR00132">
    <property type="entry name" value="GLHYDRLASE2"/>
</dbReference>
<dbReference type="Gene3D" id="2.60.40.10">
    <property type="entry name" value="Immunoglobulins"/>
    <property type="match status" value="3"/>
</dbReference>
<dbReference type="InterPro" id="IPR051913">
    <property type="entry name" value="GH2_Domain-Containing"/>
</dbReference>
<feature type="domain" description="DUF4982" evidence="6">
    <location>
        <begin position="615"/>
        <end position="671"/>
    </location>
</feature>
<dbReference type="GO" id="GO:0004553">
    <property type="term" value="F:hydrolase activity, hydrolyzing O-glycosyl compounds"/>
    <property type="evidence" value="ECO:0007669"/>
    <property type="project" value="InterPro"/>
</dbReference>
<dbReference type="Pfam" id="PF00703">
    <property type="entry name" value="Glyco_hydro_2"/>
    <property type="match status" value="1"/>
</dbReference>
<proteinExistence type="inferred from homology"/>
<dbReference type="PANTHER" id="PTHR42732">
    <property type="entry name" value="BETA-GALACTOSIDASE"/>
    <property type="match status" value="1"/>
</dbReference>
<sequence length="788" mass="87810">MKRESFNQGWTYHKENKQEIQTVDLPHDAMIHETRNPESPGTHANAYFPGGVYIYEKTFEAPEQWREKTVSFEFEGVYKNSTVFINGKEAGGRPYGYVPFTVCADGLLNYGGKNTIRVVADNSKLPNSRWYSGGGIYRPVNLLVGNKTHIRWQGIKISTLSYAPAKIQVEVEASGGEITVEILYGNKVVAEGTGSSLVLEIPAAKLWSDDAPNRYQCRVTLKEDGRIVDEGTEDFGIRLVEWSGKGLFINGKETLLRGCCIHHDNGILGACTYAEAEERRVRILKESGYNAIRMSHHPASRSLLEACDRYGMYVMDETFDMWYNHKNKYDYASDFDEWYRKDMKAMVDQDFNHPSVIMYSIGNEVSEPYQERGVKLTKEMTEYLHSLDRNRAVTAGINLMIISLASKGKGIYKEEGGLREEKKDSGKKKQVSGSLFFNIMTSMIGTGMNRMANSRKADKVTSPCLDALDIAGYNYASGRYPLEGKQHPDRIVVGSETFPQDIAKNWKMVKKYPYLIGDFMWTGWDYIGEAAIGSWNYQGVSMRNVPYPWLLADVGAIDIIGTVGAQAKYASTVWGLEEKPYIGVRPVNHPGVRVSKAVWRGTNAMNSWAWKNCDGNKAEVEVYADAAKVELFVNGRSVGRKKIKEYKAMFKIRYKSGTITAVSYDGAGRETGRSELKSASGKTRIAAVPEEKTIKAGDIAFIDISIVGENGIVECNEDHKLNVTVKNGELLGFGSANPCTEEQFDSGEYTTYYGRALAAVRSKAAGELAVVVSGDHLPAVEVKVVVTK</sequence>